<organism evidence="1 2">
    <name type="scientific">Microvirga mediterraneensis</name>
    <dbReference type="NCBI Taxonomy" id="2754695"/>
    <lineage>
        <taxon>Bacteria</taxon>
        <taxon>Pseudomonadati</taxon>
        <taxon>Pseudomonadota</taxon>
        <taxon>Alphaproteobacteria</taxon>
        <taxon>Hyphomicrobiales</taxon>
        <taxon>Methylobacteriaceae</taxon>
        <taxon>Microvirga</taxon>
    </lineage>
</organism>
<proteinExistence type="predicted"/>
<dbReference type="Proteomes" id="UP000572984">
    <property type="component" value="Unassembled WGS sequence"/>
</dbReference>
<protein>
    <submittedName>
        <fullName evidence="1">Uncharacterized protein</fullName>
    </submittedName>
</protein>
<dbReference type="AlphaFoldDB" id="A0A838BQT9"/>
<sequence>MARRMVLGHFGGGLVDFRISRSGFDAMTANVADRTQISFALSRDVMGRVASAGSINALDSAVSFSEVFPAEPPVLFGTVRNSGAYIDEYRRIQGNGGRYQDGTPYCAVVTTTAIRVTNAAPFGIALSSGDKFVYMAVA</sequence>
<accession>A0A838BQT9</accession>
<evidence type="ECO:0000313" key="2">
    <source>
        <dbReference type="Proteomes" id="UP000572984"/>
    </source>
</evidence>
<gene>
    <name evidence="1" type="ORF">H0S73_16695</name>
</gene>
<evidence type="ECO:0000313" key="1">
    <source>
        <dbReference type="EMBL" id="MBA1157751.1"/>
    </source>
</evidence>
<name>A0A838BQT9_9HYPH</name>
<comment type="caution">
    <text evidence="1">The sequence shown here is derived from an EMBL/GenBank/DDBJ whole genome shotgun (WGS) entry which is preliminary data.</text>
</comment>
<keyword evidence="2" id="KW-1185">Reference proteome</keyword>
<reference evidence="1 2" key="1">
    <citation type="submission" date="2020-07" db="EMBL/GenBank/DDBJ databases">
        <title>Draft genome and description of Microvirga mediterraneensis Marseille-Q2068 sp. nov.</title>
        <authorList>
            <person name="Boxberger M."/>
        </authorList>
    </citation>
    <scope>NUCLEOTIDE SEQUENCE [LARGE SCALE GENOMIC DNA]</scope>
    <source>
        <strain evidence="1 2">Marseille-Q2068</strain>
    </source>
</reference>
<dbReference type="EMBL" id="JACDXJ010000001">
    <property type="protein sequence ID" value="MBA1157751.1"/>
    <property type="molecule type" value="Genomic_DNA"/>
</dbReference>
<dbReference type="RefSeq" id="WP_181053202.1">
    <property type="nucleotide sequence ID" value="NZ_JACDXJ010000001.1"/>
</dbReference>